<reference evidence="1" key="1">
    <citation type="journal article" date="2020" name="Stud. Mycol.">
        <title>101 Dothideomycetes genomes: a test case for predicting lifestyles and emergence of pathogens.</title>
        <authorList>
            <person name="Haridas S."/>
            <person name="Albert R."/>
            <person name="Binder M."/>
            <person name="Bloem J."/>
            <person name="Labutti K."/>
            <person name="Salamov A."/>
            <person name="Andreopoulos B."/>
            <person name="Baker S."/>
            <person name="Barry K."/>
            <person name="Bills G."/>
            <person name="Bluhm B."/>
            <person name="Cannon C."/>
            <person name="Castanera R."/>
            <person name="Culley D."/>
            <person name="Daum C."/>
            <person name="Ezra D."/>
            <person name="Gonzalez J."/>
            <person name="Henrissat B."/>
            <person name="Kuo A."/>
            <person name="Liang C."/>
            <person name="Lipzen A."/>
            <person name="Lutzoni F."/>
            <person name="Magnuson J."/>
            <person name="Mondo S."/>
            <person name="Nolan M."/>
            <person name="Ohm R."/>
            <person name="Pangilinan J."/>
            <person name="Park H.-J."/>
            <person name="Ramirez L."/>
            <person name="Alfaro M."/>
            <person name="Sun H."/>
            <person name="Tritt A."/>
            <person name="Yoshinaga Y."/>
            <person name="Zwiers L.-H."/>
            <person name="Turgeon B."/>
            <person name="Goodwin S."/>
            <person name="Spatafora J."/>
            <person name="Crous P."/>
            <person name="Grigoriev I."/>
        </authorList>
    </citation>
    <scope>NUCLEOTIDE SEQUENCE</scope>
    <source>
        <strain evidence="1">ATCC 200398</strain>
    </source>
</reference>
<accession>A0ACB6QHB8</accession>
<protein>
    <submittedName>
        <fullName evidence="1">Uncharacterized protein</fullName>
    </submittedName>
</protein>
<dbReference type="EMBL" id="MU003525">
    <property type="protein sequence ID" value="KAF2466277.1"/>
    <property type="molecule type" value="Genomic_DNA"/>
</dbReference>
<comment type="caution">
    <text evidence="1">The sequence shown here is derived from an EMBL/GenBank/DDBJ whole genome shotgun (WGS) entry which is preliminary data.</text>
</comment>
<evidence type="ECO:0000313" key="1">
    <source>
        <dbReference type="EMBL" id="KAF2466277.1"/>
    </source>
</evidence>
<gene>
    <name evidence="1" type="ORF">BDR25DRAFT_359645</name>
</gene>
<keyword evidence="2" id="KW-1185">Reference proteome</keyword>
<proteinExistence type="predicted"/>
<organism evidence="1 2">
    <name type="scientific">Lindgomyces ingoldianus</name>
    <dbReference type="NCBI Taxonomy" id="673940"/>
    <lineage>
        <taxon>Eukaryota</taxon>
        <taxon>Fungi</taxon>
        <taxon>Dikarya</taxon>
        <taxon>Ascomycota</taxon>
        <taxon>Pezizomycotina</taxon>
        <taxon>Dothideomycetes</taxon>
        <taxon>Pleosporomycetidae</taxon>
        <taxon>Pleosporales</taxon>
        <taxon>Lindgomycetaceae</taxon>
        <taxon>Lindgomyces</taxon>
    </lineage>
</organism>
<dbReference type="Proteomes" id="UP000799755">
    <property type="component" value="Unassembled WGS sequence"/>
</dbReference>
<name>A0ACB6QHB8_9PLEO</name>
<sequence>MRGRTWCVRPSILRGAAKETWHEAKFLLSQFYRRRNYIRGWFGYGMLDHFFLEQQRLKPDMEVRIEIFSADAEGYHVIYHKCEAKAMDKERLWDKQGIRDMIWEMVKGTNRSTYRKRERAVNELQAYILRNDLHVSPVTTPNQTIKAPQPVIPKPHSSASLSQQSSHQPYPDPQILPKSQDVEAESRPNIPPTTTFPGLQKPGVSVRRNCVTLALTYPVRLLPPARSEHKSEVEKDKDEVDADADDVGWEGVVRVGIYMRRLEQENGELGRECCIWEEVVKASRCFEMNDWLLAKAVETACGRRRHVALLVNGMLSVKLRNKGRSFALLDLGFNCLKLIPTVLAVYEEYLVAVSTPLTSHHTSQGVRKLPGITPCRPELANPKDVRVKSGRTPCPSASPRLRLADSDGFRPILPAVNPVSASPNIQNICRGLMAYHKGRMGKAERNAATDSRCPQGLIWWVECEWRLCRTMEDRRVACQGFGRIIGSCSDAELCVFLGVRREAIVFFIQSRPNYPRSSSGSISILGGLRNQLVLMQHSLCFAAKTKYLVVHHPLLALTTSRRIDSVAEGDPEDVSTLFFVHSRCFLFAMKCVGAISRLTNEGFKAATELLLLGFMARFWPPRMKVPYCAFKMAISAG</sequence>
<evidence type="ECO:0000313" key="2">
    <source>
        <dbReference type="Proteomes" id="UP000799755"/>
    </source>
</evidence>